<feature type="domain" description="Cytochrome c" evidence="4">
    <location>
        <begin position="21"/>
        <end position="145"/>
    </location>
</feature>
<sequence length="156" mass="17743">MKTKIAIGLLVVLVLIQFIRPDLNQGEAATPQDITHAVQVPDDVMLTLKASCYDCHSNNTTYPWYASVNPIGLWLNNHIDEGKDELNFSTFAQYDKKKQDHKLEEIAEELEEGHMPLPSYTLIHTDTKLSDQQVKRIVAWVTEERQKLGVASEQPQ</sequence>
<dbReference type="SMART" id="SM01235">
    <property type="entry name" value="Haem_bd"/>
    <property type="match status" value="1"/>
</dbReference>
<dbReference type="Proteomes" id="UP001501175">
    <property type="component" value="Unassembled WGS sequence"/>
</dbReference>
<evidence type="ECO:0000256" key="1">
    <source>
        <dbReference type="ARBA" id="ARBA00022723"/>
    </source>
</evidence>
<name>A0ABP8MEJ4_9BACT</name>
<dbReference type="Pfam" id="PF14376">
    <property type="entry name" value="Haem_bd"/>
    <property type="match status" value="1"/>
</dbReference>
<gene>
    <name evidence="5" type="ORF">GCM10023189_05640</name>
</gene>
<evidence type="ECO:0000313" key="6">
    <source>
        <dbReference type="Proteomes" id="UP001501175"/>
    </source>
</evidence>
<accession>A0ABP8MEJ4</accession>
<organism evidence="5 6">
    <name type="scientific">Nibrella saemangeumensis</name>
    <dbReference type="NCBI Taxonomy" id="1084526"/>
    <lineage>
        <taxon>Bacteria</taxon>
        <taxon>Pseudomonadati</taxon>
        <taxon>Bacteroidota</taxon>
        <taxon>Cytophagia</taxon>
        <taxon>Cytophagales</taxon>
        <taxon>Spirosomataceae</taxon>
        <taxon>Nibrella</taxon>
    </lineage>
</organism>
<reference evidence="6" key="1">
    <citation type="journal article" date="2019" name="Int. J. Syst. Evol. Microbiol.">
        <title>The Global Catalogue of Microorganisms (GCM) 10K type strain sequencing project: providing services to taxonomists for standard genome sequencing and annotation.</title>
        <authorList>
            <consortium name="The Broad Institute Genomics Platform"/>
            <consortium name="The Broad Institute Genome Sequencing Center for Infectious Disease"/>
            <person name="Wu L."/>
            <person name="Ma J."/>
        </authorList>
    </citation>
    <scope>NUCLEOTIDE SEQUENCE [LARGE SCALE GENOMIC DNA]</scope>
    <source>
        <strain evidence="6">JCM 17927</strain>
    </source>
</reference>
<dbReference type="InterPro" id="IPR009056">
    <property type="entry name" value="Cyt_c-like_dom"/>
</dbReference>
<evidence type="ECO:0000259" key="4">
    <source>
        <dbReference type="PROSITE" id="PS51007"/>
    </source>
</evidence>
<dbReference type="RefSeq" id="WP_345240335.1">
    <property type="nucleotide sequence ID" value="NZ_BAABHD010000005.1"/>
</dbReference>
<comment type="caution">
    <text evidence="5">The sequence shown here is derived from an EMBL/GenBank/DDBJ whole genome shotgun (WGS) entry which is preliminary data.</text>
</comment>
<dbReference type="EMBL" id="BAABHD010000005">
    <property type="protein sequence ID" value="GAA4448169.1"/>
    <property type="molecule type" value="Genomic_DNA"/>
</dbReference>
<evidence type="ECO:0000256" key="2">
    <source>
        <dbReference type="ARBA" id="ARBA00023004"/>
    </source>
</evidence>
<keyword evidence="2 3" id="KW-0408">Iron</keyword>
<keyword evidence="6" id="KW-1185">Reference proteome</keyword>
<keyword evidence="1 3" id="KW-0479">Metal-binding</keyword>
<evidence type="ECO:0000313" key="5">
    <source>
        <dbReference type="EMBL" id="GAA4448169.1"/>
    </source>
</evidence>
<protein>
    <submittedName>
        <fullName evidence="5">Heme-binding domain-containing protein</fullName>
    </submittedName>
</protein>
<proteinExistence type="predicted"/>
<keyword evidence="3" id="KW-0349">Heme</keyword>
<evidence type="ECO:0000256" key="3">
    <source>
        <dbReference type="PROSITE-ProRule" id="PRU00433"/>
    </source>
</evidence>
<dbReference type="PROSITE" id="PS51007">
    <property type="entry name" value="CYTC"/>
    <property type="match status" value="1"/>
</dbReference>
<dbReference type="InterPro" id="IPR025992">
    <property type="entry name" value="Haem-bd"/>
</dbReference>